<dbReference type="InterPro" id="IPR020121">
    <property type="entry name" value="Phage_T7-like_6.5"/>
</dbReference>
<name>A0A7G8LJ55_9CAUD</name>
<proteinExistence type="predicted"/>
<dbReference type="Pfam" id="PF10911">
    <property type="entry name" value="T7-like_Y65"/>
    <property type="match status" value="1"/>
</dbReference>
<gene>
    <name evidence="1" type="ORF">Stalingrad_30</name>
</gene>
<keyword evidence="2" id="KW-1185">Reference proteome</keyword>
<reference evidence="1 2" key="1">
    <citation type="submission" date="2020-07" db="EMBL/GenBank/DDBJ databases">
        <authorList>
            <person name="Rupe E.O."/>
            <person name="Bordelon E."/>
            <person name="Abraham A."/>
            <person name="Temple L."/>
            <person name="McNeal J."/>
        </authorList>
    </citation>
    <scope>NUCLEOTIDE SEQUENCE [LARGE SCALE GENOMIC DNA]</scope>
</reference>
<organism evidence="1 2">
    <name type="scientific">Pseudomonas phage Stalingrad</name>
    <dbReference type="NCBI Taxonomy" id="2762287"/>
    <lineage>
        <taxon>Viruses</taxon>
        <taxon>Duplodnaviria</taxon>
        <taxon>Heunggongvirae</taxon>
        <taxon>Uroviricota</taxon>
        <taxon>Caudoviricetes</taxon>
        <taxon>Autographivirales</taxon>
        <taxon>Autotranscriptaviridae</taxon>
        <taxon>Studiervirinae</taxon>
        <taxon>Troedvirus</taxon>
        <taxon>Troedvirus stalingrad</taxon>
    </lineage>
</organism>
<accession>A0A7G8LJ55</accession>
<evidence type="ECO:0000313" key="2">
    <source>
        <dbReference type="Proteomes" id="UP000515980"/>
    </source>
</evidence>
<dbReference type="Proteomes" id="UP000515980">
    <property type="component" value="Segment"/>
</dbReference>
<sequence>MLKEIQHYIDHPDDVPGITDAAATFLKVRLNPAYLMRTGVTDALQKQGWSDAKLMGFLEGLSAAVELVELMQNPPDTEDLPNVLQQ</sequence>
<dbReference type="EMBL" id="MT711887">
    <property type="protein sequence ID" value="QNJ57277.1"/>
    <property type="molecule type" value="Genomic_DNA"/>
</dbReference>
<evidence type="ECO:0000313" key="1">
    <source>
        <dbReference type="EMBL" id="QNJ57277.1"/>
    </source>
</evidence>
<protein>
    <submittedName>
        <fullName evidence="1">Uncharacterized protein</fullName>
    </submittedName>
</protein>